<keyword evidence="3" id="KW-0460">Magnesium</keyword>
<reference evidence="7 8" key="1">
    <citation type="submission" date="2020-09" db="EMBL/GenBank/DDBJ databases">
        <authorList>
            <person name="Yoon J.-W."/>
        </authorList>
    </citation>
    <scope>NUCLEOTIDE SEQUENCE [LARGE SCALE GENOMIC DNA]</scope>
    <source>
        <strain evidence="7 8">KMU-140</strain>
    </source>
</reference>
<dbReference type="RefSeq" id="WP_190786317.1">
    <property type="nucleotide sequence ID" value="NZ_JACXLC010000001.1"/>
</dbReference>
<evidence type="ECO:0000313" key="7">
    <source>
        <dbReference type="EMBL" id="MBD2840704.1"/>
    </source>
</evidence>
<dbReference type="HAMAP" id="MF_02225">
    <property type="entry name" value="CoaBC"/>
    <property type="match status" value="1"/>
</dbReference>
<comment type="caution">
    <text evidence="3">Lacks conserved residue(s) required for the propagation of feature annotation.</text>
</comment>
<dbReference type="InterPro" id="IPR036551">
    <property type="entry name" value="Flavin_trans-like"/>
</dbReference>
<dbReference type="InterPro" id="IPR003382">
    <property type="entry name" value="Flavoprotein"/>
</dbReference>
<sequence length="574" mass="60481">MSEAPPKVLLVVGGGIAAYKSCELVRLIRKGGGDVTCVVTKGGQQFVTPMSLAALSENQVYTSLFDLKNEAEMGHIQLSREADLVVVCPATADLMAKMAAGIADDLATTLILATDKPVMAVPAMNVRMWEHEATQRNLDLLQKAGVNVLHPDEGPMACGEFGYGRLPEPEAIWREIAAHFGIEVEEEPAPIPANDHQVEAGDEEYEVEALEPEEAEEEDSAPSGLGGLLARIIPRSTAKRSHDDLEAEYAEIDEQIESEFGEEDLAEEELSEEELADLTEGGTPEFNPDLGGPLLAKKGAAGAAPPIDLSAINHEVDDRKAAPERIPDAAPAATGEIEIAEGDALGGAGFDVDAGYRPLDGRHVLVTAGPTWEALDPVRYLANRSSGKQGFAIAAAAAALGAKVTLIAGPVALKTPAGVERIDVESAEDMNKAVKQAMPADVAVMVAAVADWRPKEYIGEKIKKRGSAPPALMLTENPDILTNIASGKGRPELVIGFAAETDDVLANAKAKRKRKAADWIVANDVSGDVMGGDDNRVHIVSANGVESLDEMPKSAVAMALAERIAASLQAEAAE</sequence>
<dbReference type="EMBL" id="JACXLC010000001">
    <property type="protein sequence ID" value="MBD2840704.1"/>
    <property type="molecule type" value="Genomic_DNA"/>
</dbReference>
<feature type="region of interest" description="Phosphopantothenoylcysteine decarboxylase" evidence="3">
    <location>
        <begin position="1"/>
        <end position="363"/>
    </location>
</feature>
<comment type="pathway">
    <text evidence="3">Cofactor biosynthesis; coenzyme A biosynthesis; CoA from (R)-pantothenate: step 3/5.</text>
</comment>
<dbReference type="Pfam" id="PF02441">
    <property type="entry name" value="Flavoprotein"/>
    <property type="match status" value="1"/>
</dbReference>
<dbReference type="Pfam" id="PF04127">
    <property type="entry name" value="DFP"/>
    <property type="match status" value="1"/>
</dbReference>
<keyword evidence="3" id="KW-0479">Metal-binding</keyword>
<keyword evidence="3" id="KW-0285">Flavoprotein</keyword>
<feature type="binding site" evidence="3">
    <location>
        <position position="511"/>
    </location>
    <ligand>
        <name>CTP</name>
        <dbReference type="ChEBI" id="CHEBI:37563"/>
    </ligand>
</feature>
<evidence type="ECO:0000259" key="6">
    <source>
        <dbReference type="Pfam" id="PF04127"/>
    </source>
</evidence>
<feature type="binding site" evidence="3">
    <location>
        <position position="461"/>
    </location>
    <ligand>
        <name>CTP</name>
        <dbReference type="ChEBI" id="CHEBI:37563"/>
    </ligand>
</feature>
<feature type="binding site" evidence="3">
    <location>
        <position position="497"/>
    </location>
    <ligand>
        <name>CTP</name>
        <dbReference type="ChEBI" id="CHEBI:37563"/>
    </ligand>
</feature>
<feature type="coiled-coil region" evidence="4">
    <location>
        <begin position="235"/>
        <end position="262"/>
    </location>
</feature>
<dbReference type="InterPro" id="IPR035929">
    <property type="entry name" value="CoaB-like_sf"/>
</dbReference>
<feature type="region of interest" description="Phosphopantothenate--cysteine ligase" evidence="3">
    <location>
        <begin position="364"/>
        <end position="574"/>
    </location>
</feature>
<keyword evidence="2 3" id="KW-0456">Lyase</keyword>
<dbReference type="SUPFAM" id="SSF102645">
    <property type="entry name" value="CoaB-like"/>
    <property type="match status" value="1"/>
</dbReference>
<proteinExistence type="inferred from homology"/>
<comment type="similarity">
    <text evidence="3">In the C-terminal section; belongs to the PPC synthetase family.</text>
</comment>
<dbReference type="SUPFAM" id="SSF52507">
    <property type="entry name" value="Homo-oligomeric flavin-containing Cys decarboxylases, HFCD"/>
    <property type="match status" value="1"/>
</dbReference>
<comment type="caution">
    <text evidence="7">The sequence shown here is derived from an EMBL/GenBank/DDBJ whole genome shotgun (WGS) entry which is preliminary data.</text>
</comment>
<comment type="catalytic activity">
    <reaction evidence="3">
        <text>N-[(R)-4-phosphopantothenoyl]-L-cysteine + H(+) = (R)-4'-phosphopantetheine + CO2</text>
        <dbReference type="Rhea" id="RHEA:16793"/>
        <dbReference type="ChEBI" id="CHEBI:15378"/>
        <dbReference type="ChEBI" id="CHEBI:16526"/>
        <dbReference type="ChEBI" id="CHEBI:59458"/>
        <dbReference type="ChEBI" id="CHEBI:61723"/>
        <dbReference type="EC" id="4.1.1.36"/>
    </reaction>
</comment>
<dbReference type="EC" id="4.1.1.36" evidence="3"/>
<evidence type="ECO:0000259" key="5">
    <source>
        <dbReference type="Pfam" id="PF02441"/>
    </source>
</evidence>
<dbReference type="PANTHER" id="PTHR14359">
    <property type="entry name" value="HOMO-OLIGOMERIC FLAVIN CONTAINING CYS DECARBOXYLASE FAMILY"/>
    <property type="match status" value="1"/>
</dbReference>
<dbReference type="Proteomes" id="UP000635384">
    <property type="component" value="Unassembled WGS sequence"/>
</dbReference>
<accession>A0ABR8KM57</accession>
<comment type="pathway">
    <text evidence="3">Cofactor biosynthesis; coenzyme A biosynthesis; CoA from (R)-pantothenate: step 2/5.</text>
</comment>
<keyword evidence="4" id="KW-0175">Coiled coil</keyword>
<keyword evidence="3" id="KW-0288">FMN</keyword>
<evidence type="ECO:0000256" key="3">
    <source>
        <dbReference type="HAMAP-Rule" id="MF_02225"/>
    </source>
</evidence>
<comment type="cofactor">
    <cofactor evidence="3">
        <name>Mg(2+)</name>
        <dbReference type="ChEBI" id="CHEBI:18420"/>
    </cofactor>
</comment>
<comment type="cofactor">
    <cofactor evidence="3">
        <name>FMN</name>
        <dbReference type="ChEBI" id="CHEBI:58210"/>
    </cofactor>
    <text evidence="3">Binds 1 FMN per subunit.</text>
</comment>
<feature type="binding site" evidence="3">
    <location>
        <position position="515"/>
    </location>
    <ligand>
        <name>CTP</name>
        <dbReference type="ChEBI" id="CHEBI:37563"/>
    </ligand>
</feature>
<feature type="domain" description="DNA/pantothenate metabolism flavoprotein C-terminal" evidence="6">
    <location>
        <begin position="359"/>
        <end position="566"/>
    </location>
</feature>
<evidence type="ECO:0000256" key="2">
    <source>
        <dbReference type="ARBA" id="ARBA00023239"/>
    </source>
</evidence>
<gene>
    <name evidence="3" type="primary">coaBC</name>
    <name evidence="7" type="ORF">IB285_00370</name>
</gene>
<dbReference type="Gene3D" id="3.40.50.1950">
    <property type="entry name" value="Flavin prenyltransferase-like"/>
    <property type="match status" value="1"/>
</dbReference>
<feature type="binding site" evidence="3">
    <location>
        <begin position="478"/>
        <end position="481"/>
    </location>
    <ligand>
        <name>CTP</name>
        <dbReference type="ChEBI" id="CHEBI:37563"/>
    </ligand>
</feature>
<evidence type="ECO:0000256" key="4">
    <source>
        <dbReference type="SAM" id="Coils"/>
    </source>
</evidence>
<keyword evidence="1 3" id="KW-0210">Decarboxylase</keyword>
<comment type="function">
    <text evidence="3">Catalyzes two sequential steps in the biosynthesis of coenzyme A. In the first step cysteine is conjugated to 4'-phosphopantothenate to form 4-phosphopantothenoylcysteine. In the second step the latter compound is decarboxylated to form 4'-phosphopantotheine.</text>
</comment>
<evidence type="ECO:0000256" key="1">
    <source>
        <dbReference type="ARBA" id="ARBA00022793"/>
    </source>
</evidence>
<feature type="domain" description="Flavoprotein" evidence="5">
    <location>
        <begin position="7"/>
        <end position="178"/>
    </location>
</feature>
<feature type="binding site" evidence="3">
    <location>
        <position position="451"/>
    </location>
    <ligand>
        <name>CTP</name>
        <dbReference type="ChEBI" id="CHEBI:37563"/>
    </ligand>
</feature>
<organism evidence="7 8">
    <name type="scientific">Erythrobacter rubeus</name>
    <dbReference type="NCBI Taxonomy" id="2760803"/>
    <lineage>
        <taxon>Bacteria</taxon>
        <taxon>Pseudomonadati</taxon>
        <taxon>Pseudomonadota</taxon>
        <taxon>Alphaproteobacteria</taxon>
        <taxon>Sphingomonadales</taxon>
        <taxon>Erythrobacteraceae</taxon>
        <taxon>Erythrobacter/Porphyrobacter group</taxon>
        <taxon>Erythrobacter</taxon>
    </lineage>
</organism>
<keyword evidence="3" id="KW-0436">Ligase</keyword>
<dbReference type="PANTHER" id="PTHR14359:SF6">
    <property type="entry name" value="PHOSPHOPANTOTHENOYLCYSTEINE DECARBOXYLASE"/>
    <property type="match status" value="1"/>
</dbReference>
<keyword evidence="8" id="KW-1185">Reference proteome</keyword>
<keyword evidence="3" id="KW-0511">Multifunctional enzyme</keyword>
<dbReference type="InterPro" id="IPR007085">
    <property type="entry name" value="DNA/pantothenate-metab_flavo_C"/>
</dbReference>
<comment type="similarity">
    <text evidence="3">In the N-terminal section; belongs to the HFCD (homo-oligomeric flavin containing Cys decarboxylase) superfamily.</text>
</comment>
<comment type="catalytic activity">
    <reaction evidence="3">
        <text>(R)-4'-phosphopantothenate + L-cysteine + CTP = N-[(R)-4-phosphopantothenoyl]-L-cysteine + CMP + diphosphate + H(+)</text>
        <dbReference type="Rhea" id="RHEA:19397"/>
        <dbReference type="ChEBI" id="CHEBI:10986"/>
        <dbReference type="ChEBI" id="CHEBI:15378"/>
        <dbReference type="ChEBI" id="CHEBI:33019"/>
        <dbReference type="ChEBI" id="CHEBI:35235"/>
        <dbReference type="ChEBI" id="CHEBI:37563"/>
        <dbReference type="ChEBI" id="CHEBI:59458"/>
        <dbReference type="ChEBI" id="CHEBI:60377"/>
        <dbReference type="EC" id="6.3.2.5"/>
    </reaction>
</comment>
<dbReference type="InterPro" id="IPR005252">
    <property type="entry name" value="CoaBC"/>
</dbReference>
<feature type="active site" description="Proton donor" evidence="3">
    <location>
        <position position="158"/>
    </location>
</feature>
<dbReference type="EC" id="6.3.2.5" evidence="3"/>
<name>A0ABR8KM57_9SPHN</name>
<protein>
    <recommendedName>
        <fullName evidence="3">Coenzyme A biosynthesis bifunctional protein CoaBC</fullName>
    </recommendedName>
    <alternativeName>
        <fullName evidence="3">DNA/pantothenate metabolism flavoprotein</fullName>
    </alternativeName>
    <alternativeName>
        <fullName evidence="3">Phosphopantothenoylcysteine synthetase/decarboxylase</fullName>
        <shortName evidence="3">PPCS-PPCDC</shortName>
    </alternativeName>
    <domain>
        <recommendedName>
            <fullName evidence="3">Phosphopantothenoylcysteine decarboxylase</fullName>
            <shortName evidence="3">PPC decarboxylase</shortName>
            <shortName evidence="3">PPC-DC</shortName>
            <ecNumber evidence="3">4.1.1.36</ecNumber>
        </recommendedName>
        <alternativeName>
            <fullName evidence="3">CoaC</fullName>
        </alternativeName>
    </domain>
    <domain>
        <recommendedName>
            <fullName evidence="3">Phosphopantothenate--cysteine ligase</fullName>
            <ecNumber evidence="3">6.3.2.5</ecNumber>
        </recommendedName>
        <alternativeName>
            <fullName evidence="3">CoaB</fullName>
        </alternativeName>
        <alternativeName>
            <fullName evidence="3">Phosphopantothenoylcysteine synthetase</fullName>
            <shortName evidence="3">PPC synthetase</shortName>
            <shortName evidence="3">PPC-S</shortName>
        </alternativeName>
    </domain>
</protein>
<dbReference type="Gene3D" id="3.40.50.10300">
    <property type="entry name" value="CoaB-like"/>
    <property type="match status" value="1"/>
</dbReference>
<evidence type="ECO:0000313" key="8">
    <source>
        <dbReference type="Proteomes" id="UP000635384"/>
    </source>
</evidence>